<dbReference type="EMBL" id="CP024608">
    <property type="protein sequence ID" value="ATQ78525.1"/>
    <property type="molecule type" value="Genomic_DNA"/>
</dbReference>
<name>A0A2D2DU64_9BURK</name>
<organism evidence="1 2">
    <name type="scientific">Massilia violaceinigra</name>
    <dbReference type="NCBI Taxonomy" id="2045208"/>
    <lineage>
        <taxon>Bacteria</taxon>
        <taxon>Pseudomonadati</taxon>
        <taxon>Pseudomonadota</taxon>
        <taxon>Betaproteobacteria</taxon>
        <taxon>Burkholderiales</taxon>
        <taxon>Oxalobacteraceae</taxon>
        <taxon>Telluria group</taxon>
        <taxon>Massilia</taxon>
    </lineage>
</organism>
<sequence length="99" mass="10869">MVRGLEAALRASLQLCDAMPARARRCWPLYATCNDGDSPPILPSSFIAHLLTPLIPPGQRRLSQVHLHIAATQDVQRNVFTECDVHMQCLADFLGCLGS</sequence>
<protein>
    <submittedName>
        <fullName evidence="1">Uncharacterized protein</fullName>
    </submittedName>
</protein>
<reference evidence="1" key="1">
    <citation type="submission" date="2017-10" db="EMBL/GenBank/DDBJ databases">
        <title>Massilia psychrophilum sp. nov., a novel purple-pigmented bacterium isolated from Tianshan glacier, Xinjiang Municipality, China.</title>
        <authorList>
            <person name="Wang H."/>
        </authorList>
    </citation>
    <scope>NUCLEOTIDE SEQUENCE [LARGE SCALE GENOMIC DNA]</scope>
    <source>
        <strain evidence="1">B2</strain>
    </source>
</reference>
<keyword evidence="2" id="KW-1185">Reference proteome</keyword>
<evidence type="ECO:0000313" key="1">
    <source>
        <dbReference type="EMBL" id="ATQ78525.1"/>
    </source>
</evidence>
<proteinExistence type="predicted"/>
<dbReference type="Proteomes" id="UP000229897">
    <property type="component" value="Chromosome"/>
</dbReference>
<gene>
    <name evidence="1" type="ORF">CR152_31430</name>
</gene>
<evidence type="ECO:0000313" key="2">
    <source>
        <dbReference type="Proteomes" id="UP000229897"/>
    </source>
</evidence>
<dbReference type="KEGG" id="mass:CR152_31430"/>
<dbReference type="AlphaFoldDB" id="A0A2D2DU64"/>
<accession>A0A2D2DU64</accession>